<feature type="compositionally biased region" description="Low complexity" evidence="5">
    <location>
        <begin position="24"/>
        <end position="38"/>
    </location>
</feature>
<proteinExistence type="inferred from homology"/>
<accession>A0ABP6SFR7</accession>
<dbReference type="InterPro" id="IPR009003">
    <property type="entry name" value="Peptidase_S1_PA"/>
</dbReference>
<dbReference type="SUPFAM" id="SSF50494">
    <property type="entry name" value="Trypsin-like serine proteases"/>
    <property type="match status" value="1"/>
</dbReference>
<dbReference type="InterPro" id="IPR001314">
    <property type="entry name" value="Peptidase_S1A"/>
</dbReference>
<comment type="caution">
    <text evidence="7">The sequence shown here is derived from an EMBL/GenBank/DDBJ whole genome shotgun (WGS) entry which is preliminary data.</text>
</comment>
<dbReference type="Proteomes" id="UP001499990">
    <property type="component" value="Unassembled WGS sequence"/>
</dbReference>
<dbReference type="InterPro" id="IPR043504">
    <property type="entry name" value="Peptidase_S1_PA_chymotrypsin"/>
</dbReference>
<keyword evidence="2" id="KW-0732">Signal</keyword>
<dbReference type="Pfam" id="PF00089">
    <property type="entry name" value="Trypsin"/>
    <property type="match status" value="1"/>
</dbReference>
<evidence type="ECO:0000256" key="3">
    <source>
        <dbReference type="ARBA" id="ARBA00023157"/>
    </source>
</evidence>
<dbReference type="CDD" id="cd00190">
    <property type="entry name" value="Tryp_SPc"/>
    <property type="match status" value="1"/>
</dbReference>
<protein>
    <recommendedName>
        <fullName evidence="6">Peptidase S1 domain-containing protein</fullName>
    </recommendedName>
</protein>
<evidence type="ECO:0000256" key="4">
    <source>
        <dbReference type="RuleBase" id="RU363034"/>
    </source>
</evidence>
<dbReference type="InterPro" id="IPR001254">
    <property type="entry name" value="Trypsin_dom"/>
</dbReference>
<dbReference type="RefSeq" id="WP_345040416.1">
    <property type="nucleotide sequence ID" value="NZ_BAAAYL010000001.1"/>
</dbReference>
<dbReference type="Gene3D" id="2.40.10.10">
    <property type="entry name" value="Trypsin-like serine proteases"/>
    <property type="match status" value="1"/>
</dbReference>
<keyword evidence="4" id="KW-0378">Hydrolase</keyword>
<comment type="similarity">
    <text evidence="1">Belongs to the peptidase S1 family.</text>
</comment>
<feature type="compositionally biased region" description="Low complexity" evidence="5">
    <location>
        <begin position="51"/>
        <end position="64"/>
    </location>
</feature>
<keyword evidence="4" id="KW-0720">Serine protease</keyword>
<keyword evidence="4" id="KW-0645">Protease</keyword>
<dbReference type="InterPro" id="IPR050430">
    <property type="entry name" value="Peptidase_S1"/>
</dbReference>
<dbReference type="InterPro" id="IPR028994">
    <property type="entry name" value="Integrin_alpha_N"/>
</dbReference>
<dbReference type="Pfam" id="PF13517">
    <property type="entry name" value="FG-GAP_3"/>
    <property type="match status" value="2"/>
</dbReference>
<evidence type="ECO:0000256" key="1">
    <source>
        <dbReference type="ARBA" id="ARBA00007664"/>
    </source>
</evidence>
<name>A0ABP6SFR7_9ACTN</name>
<keyword evidence="8" id="KW-1185">Reference proteome</keyword>
<gene>
    <name evidence="7" type="ORF">GCM10020367_44530</name>
</gene>
<dbReference type="PROSITE" id="PS00135">
    <property type="entry name" value="TRYPSIN_SER"/>
    <property type="match status" value="1"/>
</dbReference>
<feature type="domain" description="Peptidase S1" evidence="6">
    <location>
        <begin position="70"/>
        <end position="313"/>
    </location>
</feature>
<dbReference type="PROSITE" id="PS00134">
    <property type="entry name" value="TRYPSIN_HIS"/>
    <property type="match status" value="1"/>
</dbReference>
<dbReference type="SMART" id="SM00020">
    <property type="entry name" value="Tryp_SPc"/>
    <property type="match status" value="1"/>
</dbReference>
<dbReference type="PROSITE" id="PS50240">
    <property type="entry name" value="TRYPSIN_DOM"/>
    <property type="match status" value="1"/>
</dbReference>
<dbReference type="InterPro" id="IPR013517">
    <property type="entry name" value="FG-GAP"/>
</dbReference>
<reference evidence="8" key="1">
    <citation type="journal article" date="2019" name="Int. J. Syst. Evol. Microbiol.">
        <title>The Global Catalogue of Microorganisms (GCM) 10K type strain sequencing project: providing services to taxonomists for standard genome sequencing and annotation.</title>
        <authorList>
            <consortium name="The Broad Institute Genomics Platform"/>
            <consortium name="The Broad Institute Genome Sequencing Center for Infectious Disease"/>
            <person name="Wu L."/>
            <person name="Ma J."/>
        </authorList>
    </citation>
    <scope>NUCLEOTIDE SEQUENCE [LARGE SCALE GENOMIC DNA]</scope>
    <source>
        <strain evidence="8">JCM 9651</strain>
    </source>
</reference>
<evidence type="ECO:0000313" key="7">
    <source>
        <dbReference type="EMBL" id="GAA3375701.1"/>
    </source>
</evidence>
<evidence type="ECO:0000259" key="6">
    <source>
        <dbReference type="PROSITE" id="PS50240"/>
    </source>
</evidence>
<feature type="region of interest" description="Disordered" evidence="5">
    <location>
        <begin position="1"/>
        <end position="71"/>
    </location>
</feature>
<evidence type="ECO:0000256" key="5">
    <source>
        <dbReference type="SAM" id="MobiDB-lite"/>
    </source>
</evidence>
<evidence type="ECO:0000313" key="8">
    <source>
        <dbReference type="Proteomes" id="UP001499990"/>
    </source>
</evidence>
<keyword evidence="3" id="KW-1015">Disulfide bond</keyword>
<organism evidence="7 8">
    <name type="scientific">Streptomyces sannanensis</name>
    <dbReference type="NCBI Taxonomy" id="285536"/>
    <lineage>
        <taxon>Bacteria</taxon>
        <taxon>Bacillati</taxon>
        <taxon>Actinomycetota</taxon>
        <taxon>Actinomycetes</taxon>
        <taxon>Kitasatosporales</taxon>
        <taxon>Streptomycetaceae</taxon>
        <taxon>Streptomyces</taxon>
    </lineage>
</organism>
<dbReference type="PANTHER" id="PTHR24276">
    <property type="entry name" value="POLYSERASE-RELATED"/>
    <property type="match status" value="1"/>
</dbReference>
<dbReference type="PRINTS" id="PR00722">
    <property type="entry name" value="CHYMOTRYPSIN"/>
</dbReference>
<dbReference type="SUPFAM" id="SSF69318">
    <property type="entry name" value="Integrin alpha N-terminal domain"/>
    <property type="match status" value="1"/>
</dbReference>
<evidence type="ECO:0000256" key="2">
    <source>
        <dbReference type="ARBA" id="ARBA00022729"/>
    </source>
</evidence>
<dbReference type="InterPro" id="IPR018114">
    <property type="entry name" value="TRYPSIN_HIS"/>
</dbReference>
<sequence>MVAAPAQAYTAPQLHDNQQSKPVASDADLAARASAWLKAEGEPGTAESPKTSADTSTSGTQSTDTPDKMIIGGSNAPYGEAPWMTQLYGVDPATGQGFFCGGALIAPAKVLTAAHCVDGANWPADGLVVAGATTLLSAGPDFHGGKPARVTRQWVHPSYDHDVLNDVAVLTLDRPLPFKTLQTVTPTDTASYTPGTTGVVYGWGRTSGTPGSGISTYLKKASLPVQDDSKCTSFPVGQQYFVKGSMFCAGTPAGGTDDTTVSPCNGDSGGPLIVNGRIAGVVSWGVNNCIENGAYPVFSKVSTFAGKINQRADDANFTDDNKADLFARNKSTKNAVVFPSRGTSLGSAITFGDYSNVSLWRQTDLDRDGSEDEVFRTLNGDMYWFRWKYNESTNQYDPVETRIGTGWGKVKTIVFPGDVTGDGFADMLSVDYAGILWTYPGKGNGTWGTRMQGGSGWGSYVVVGKGDFSGDGKADMLVRDTAGRLWMYLGRGVATAPFSNQRVQVGSGWNFTAYAAPGDVTGDGAADLVVRDSAGSLYLYPSRNSATVPFKDRVKIGSGWNSYDMIG</sequence>
<dbReference type="InterPro" id="IPR033116">
    <property type="entry name" value="TRYPSIN_SER"/>
</dbReference>
<dbReference type="EMBL" id="BAAAYL010000001">
    <property type="protein sequence ID" value="GAA3375701.1"/>
    <property type="molecule type" value="Genomic_DNA"/>
</dbReference>
<dbReference type="PANTHER" id="PTHR24276:SF98">
    <property type="entry name" value="FI18310P1-RELATED"/>
    <property type="match status" value="1"/>
</dbReference>